<comment type="catalytic activity">
    <reaction evidence="2">
        <text>N-terminal L-alanyl-[ribosomal protein bS18] + acetyl-CoA = N-terminal N(alpha)-acetyl-L-alanyl-[ribosomal protein bS18] + CoA + H(+)</text>
        <dbReference type="Rhea" id="RHEA:43756"/>
        <dbReference type="Rhea" id="RHEA-COMP:10676"/>
        <dbReference type="Rhea" id="RHEA-COMP:10677"/>
        <dbReference type="ChEBI" id="CHEBI:15378"/>
        <dbReference type="ChEBI" id="CHEBI:57287"/>
        <dbReference type="ChEBI" id="CHEBI:57288"/>
        <dbReference type="ChEBI" id="CHEBI:64718"/>
        <dbReference type="ChEBI" id="CHEBI:83683"/>
        <dbReference type="EC" id="2.3.1.266"/>
    </reaction>
</comment>
<evidence type="ECO:0000313" key="4">
    <source>
        <dbReference type="EMBL" id="KIT17662.1"/>
    </source>
</evidence>
<evidence type="ECO:0000259" key="3">
    <source>
        <dbReference type="PROSITE" id="PS51186"/>
    </source>
</evidence>
<comment type="function">
    <text evidence="2">Acetylates the N-terminal alanine of ribosomal protein bS18.</text>
</comment>
<reference evidence="4 5" key="1">
    <citation type="submission" date="2015-02" db="EMBL/GenBank/DDBJ databases">
        <title>Genome Sequence of Jannaschia aquimarina DSM28248, a member of the Roseobacter clade.</title>
        <authorList>
            <person name="Voget S."/>
            <person name="Daniel R."/>
        </authorList>
    </citation>
    <scope>NUCLEOTIDE SEQUENCE [LARGE SCALE GENOMIC DNA]</scope>
    <source>
        <strain evidence="4 5">GSW-M26</strain>
    </source>
</reference>
<protein>
    <recommendedName>
        <fullName evidence="2">[Ribosomal protein bS18]-alanine N-acetyltransferase</fullName>
        <ecNumber evidence="2">2.3.1.266</ecNumber>
    </recommendedName>
</protein>
<dbReference type="STRING" id="935700.jaqu_05530"/>
<dbReference type="InterPro" id="IPR050769">
    <property type="entry name" value="NAT_camello-type"/>
</dbReference>
<dbReference type="InterPro" id="IPR006464">
    <property type="entry name" value="AcTrfase_RimI/Ard1"/>
</dbReference>
<keyword evidence="2" id="KW-0963">Cytoplasm</keyword>
<keyword evidence="4" id="KW-0012">Acyltransferase</keyword>
<dbReference type="Gene3D" id="3.40.630.30">
    <property type="match status" value="1"/>
</dbReference>
<dbReference type="PANTHER" id="PTHR13947:SF37">
    <property type="entry name" value="LD18367P"/>
    <property type="match status" value="1"/>
</dbReference>
<evidence type="ECO:0000256" key="1">
    <source>
        <dbReference type="ARBA" id="ARBA00022679"/>
    </source>
</evidence>
<dbReference type="GO" id="GO:0005737">
    <property type="term" value="C:cytoplasm"/>
    <property type="evidence" value="ECO:0007669"/>
    <property type="project" value="UniProtKB-SubCell"/>
</dbReference>
<proteinExistence type="inferred from homology"/>
<dbReference type="InterPro" id="IPR000182">
    <property type="entry name" value="GNAT_dom"/>
</dbReference>
<dbReference type="EMBL" id="JYFE01000016">
    <property type="protein sequence ID" value="KIT17662.1"/>
    <property type="molecule type" value="Genomic_DNA"/>
</dbReference>
<dbReference type="AlphaFoldDB" id="A0A0D1CSA2"/>
<comment type="caution">
    <text evidence="4">The sequence shown here is derived from an EMBL/GenBank/DDBJ whole genome shotgun (WGS) entry which is preliminary data.</text>
</comment>
<dbReference type="OrthoDB" id="9804026at2"/>
<comment type="subcellular location">
    <subcellularLocation>
        <location evidence="2">Cytoplasm</location>
    </subcellularLocation>
</comment>
<keyword evidence="1 4" id="KW-0808">Transferase</keyword>
<gene>
    <name evidence="4" type="primary">mshD_1</name>
    <name evidence="4" type="ORF">jaqu_05530</name>
</gene>
<accession>A0A0D1CSA2</accession>
<feature type="domain" description="N-acetyltransferase" evidence="3">
    <location>
        <begin position="1"/>
        <end position="138"/>
    </location>
</feature>
<name>A0A0D1CSA2_9RHOB</name>
<organism evidence="4 5">
    <name type="scientific">Jannaschia aquimarina</name>
    <dbReference type="NCBI Taxonomy" id="935700"/>
    <lineage>
        <taxon>Bacteria</taxon>
        <taxon>Pseudomonadati</taxon>
        <taxon>Pseudomonadota</taxon>
        <taxon>Alphaproteobacteria</taxon>
        <taxon>Rhodobacterales</taxon>
        <taxon>Roseobacteraceae</taxon>
        <taxon>Jannaschia</taxon>
    </lineage>
</organism>
<sequence length="144" mass="16011">MNDLSADRLAAIHARAFDGPARWSAPSFRKALADPACFFISESDAAEGFALGRVVADECELLTLVVDPEFRRRGIARTLLRCFETEARRRGATRMFLEVAADNHFALALYEGAQWSAVGRRPAYYGDVDAILMERTLRQTQQAG</sequence>
<evidence type="ECO:0000313" key="5">
    <source>
        <dbReference type="Proteomes" id="UP000032232"/>
    </source>
</evidence>
<dbReference type="SUPFAM" id="SSF55729">
    <property type="entry name" value="Acyl-CoA N-acyltransferases (Nat)"/>
    <property type="match status" value="1"/>
</dbReference>
<dbReference type="Pfam" id="PF00583">
    <property type="entry name" value="Acetyltransf_1"/>
    <property type="match status" value="1"/>
</dbReference>
<dbReference type="InterPro" id="IPR016181">
    <property type="entry name" value="Acyl_CoA_acyltransferase"/>
</dbReference>
<dbReference type="Proteomes" id="UP000032232">
    <property type="component" value="Unassembled WGS sequence"/>
</dbReference>
<dbReference type="CDD" id="cd04301">
    <property type="entry name" value="NAT_SF"/>
    <property type="match status" value="1"/>
</dbReference>
<dbReference type="PANTHER" id="PTHR13947">
    <property type="entry name" value="GNAT FAMILY N-ACETYLTRANSFERASE"/>
    <property type="match status" value="1"/>
</dbReference>
<evidence type="ECO:0000256" key="2">
    <source>
        <dbReference type="RuleBase" id="RU363094"/>
    </source>
</evidence>
<dbReference type="NCBIfam" id="TIGR01575">
    <property type="entry name" value="rimI"/>
    <property type="match status" value="1"/>
</dbReference>
<dbReference type="PROSITE" id="PS51186">
    <property type="entry name" value="GNAT"/>
    <property type="match status" value="1"/>
</dbReference>
<comment type="similarity">
    <text evidence="2">Belongs to the acetyltransferase family. RimI subfamily.</text>
</comment>
<dbReference type="EC" id="2.3.1.266" evidence="2"/>
<dbReference type="PATRIC" id="fig|935700.4.peg.585"/>
<dbReference type="GO" id="GO:0008999">
    <property type="term" value="F:protein-N-terminal-alanine acetyltransferase activity"/>
    <property type="evidence" value="ECO:0007669"/>
    <property type="project" value="UniProtKB-EC"/>
</dbReference>
<keyword evidence="5" id="KW-1185">Reference proteome</keyword>